<feature type="domain" description="DUF6444" evidence="3">
    <location>
        <begin position="41"/>
        <end position="106"/>
    </location>
</feature>
<dbReference type="RefSeq" id="WP_013782084.1">
    <property type="nucleotide sequence ID" value="NC_015520.1"/>
</dbReference>
<protein>
    <submittedName>
        <fullName evidence="4">Transposase</fullName>
    </submittedName>
</protein>
<name>F3ZXH9_MAHA5</name>
<gene>
    <name evidence="4" type="ordered locus">Mahau_2503</name>
</gene>
<evidence type="ECO:0000256" key="1">
    <source>
        <dbReference type="SAM" id="Coils"/>
    </source>
</evidence>
<sequence>MDESESKIIRTYDEDIDAVIVMVKDMSLHIDLLNGTIICLNNKIVDLEAFNARQEIQIAELEARLNKNSDNSSKPPSSDGYKKAVYNTRQKSGKLSGGQPGHEGETLEKVQNPDEIIEYKVADTCDYGCSLTDIGAVKRTRQVFDISEPQIKVTEYVTYEKVCPICGKVYKREFPAEVTQPAQYGQNMCALMNYLTYYQLLPLERAAETDRDVTGQKVSEGTLVNAATALYEGLEGPVEEIKQSIIDSEIAHLDETGIRSEGSTKWLHVACTDRAAYYAVHEKSPAVKCQGPIGNIRNMANTLVFRTDESWRNLKKF</sequence>
<dbReference type="PANTHER" id="PTHR33678:SF1">
    <property type="entry name" value="BLL1576 PROTEIN"/>
    <property type="match status" value="1"/>
</dbReference>
<dbReference type="PANTHER" id="PTHR33678">
    <property type="entry name" value="BLL1576 PROTEIN"/>
    <property type="match status" value="1"/>
</dbReference>
<reference evidence="5" key="1">
    <citation type="submission" date="2010-11" db="EMBL/GenBank/DDBJ databases">
        <title>The complete genome of Mahella australiensis DSM 15567.</title>
        <authorList>
            <consortium name="US DOE Joint Genome Institute (JGI-PGF)"/>
            <person name="Lucas S."/>
            <person name="Copeland A."/>
            <person name="Lapidus A."/>
            <person name="Bruce D."/>
            <person name="Goodwin L."/>
            <person name="Pitluck S."/>
            <person name="Kyrpides N."/>
            <person name="Mavromatis K."/>
            <person name="Pagani I."/>
            <person name="Ivanova N."/>
            <person name="Teshima H."/>
            <person name="Brettin T."/>
            <person name="Detter J.C."/>
            <person name="Han C."/>
            <person name="Tapia R."/>
            <person name="Land M."/>
            <person name="Hauser L."/>
            <person name="Markowitz V."/>
            <person name="Cheng J.-F."/>
            <person name="Hugenholtz P."/>
            <person name="Woyke T."/>
            <person name="Wu D."/>
            <person name="Spring S."/>
            <person name="Pukall R."/>
            <person name="Steenblock K."/>
            <person name="Schneider S."/>
            <person name="Klenk H.-P."/>
            <person name="Eisen J.A."/>
        </authorList>
    </citation>
    <scope>NUCLEOTIDE SEQUENCE [LARGE SCALE GENOMIC DNA]</scope>
    <source>
        <strain evidence="5">DSM 15567 / CIP 107919 / 50-1 BON</strain>
    </source>
</reference>
<evidence type="ECO:0000313" key="5">
    <source>
        <dbReference type="Proteomes" id="UP000008457"/>
    </source>
</evidence>
<dbReference type="Pfam" id="PF03050">
    <property type="entry name" value="DDE_Tnp_IS66"/>
    <property type="match status" value="1"/>
</dbReference>
<proteinExistence type="predicted"/>
<dbReference type="KEGG" id="mas:Mahau_2503"/>
<dbReference type="Pfam" id="PF20042">
    <property type="entry name" value="DUF6444"/>
    <property type="match status" value="1"/>
</dbReference>
<dbReference type="InterPro" id="IPR045618">
    <property type="entry name" value="DUF6444"/>
</dbReference>
<feature type="coiled-coil region" evidence="1">
    <location>
        <begin position="44"/>
        <end position="71"/>
    </location>
</feature>
<dbReference type="HOGENOM" id="CLU_039294_3_0_9"/>
<organism evidence="4 5">
    <name type="scientific">Mahella australiensis (strain DSM 15567 / CIP 107919 / 50-1 BON)</name>
    <dbReference type="NCBI Taxonomy" id="697281"/>
    <lineage>
        <taxon>Bacteria</taxon>
        <taxon>Bacillati</taxon>
        <taxon>Bacillota</taxon>
        <taxon>Clostridia</taxon>
        <taxon>Thermoanaerobacterales</taxon>
        <taxon>Thermoanaerobacterales Family IV. Incertae Sedis</taxon>
        <taxon>Mahella</taxon>
    </lineage>
</organism>
<evidence type="ECO:0000259" key="2">
    <source>
        <dbReference type="Pfam" id="PF03050"/>
    </source>
</evidence>
<keyword evidence="1" id="KW-0175">Coiled coil</keyword>
<reference evidence="4 5" key="2">
    <citation type="journal article" date="2011" name="Stand. Genomic Sci.">
        <title>Complete genome sequence of Mahella australiensis type strain (50-1 BON).</title>
        <authorList>
            <person name="Sikorski J."/>
            <person name="Teshima H."/>
            <person name="Nolan M."/>
            <person name="Lucas S."/>
            <person name="Hammon N."/>
            <person name="Deshpande S."/>
            <person name="Cheng J.F."/>
            <person name="Pitluck S."/>
            <person name="Liolios K."/>
            <person name="Pagani I."/>
            <person name="Ivanova N."/>
            <person name="Huntemann M."/>
            <person name="Mavromatis K."/>
            <person name="Ovchinikova G."/>
            <person name="Pati A."/>
            <person name="Tapia R."/>
            <person name="Han C."/>
            <person name="Goodwin L."/>
            <person name="Chen A."/>
            <person name="Palaniappan K."/>
            <person name="Land M."/>
            <person name="Hauser L."/>
            <person name="Ngatchou-Djao O.D."/>
            <person name="Rohde M."/>
            <person name="Pukall R."/>
            <person name="Spring S."/>
            <person name="Abt B."/>
            <person name="Goker M."/>
            <person name="Detter J.C."/>
            <person name="Woyke T."/>
            <person name="Bristow J."/>
            <person name="Markowitz V."/>
            <person name="Hugenholtz P."/>
            <person name="Eisen J.A."/>
            <person name="Kyrpides N.C."/>
            <person name="Klenk H.P."/>
            <person name="Lapidus A."/>
        </authorList>
    </citation>
    <scope>NUCLEOTIDE SEQUENCE [LARGE SCALE GENOMIC DNA]</scope>
    <source>
        <strain evidence="5">DSM 15567 / CIP 107919 / 50-1 BON</strain>
    </source>
</reference>
<evidence type="ECO:0000313" key="4">
    <source>
        <dbReference type="EMBL" id="AEE97660.1"/>
    </source>
</evidence>
<dbReference type="STRING" id="697281.Mahau_2503"/>
<accession>F3ZXH9</accession>
<dbReference type="AlphaFoldDB" id="F3ZXH9"/>
<feature type="domain" description="Transposase IS66 central" evidence="2">
    <location>
        <begin position="183"/>
        <end position="282"/>
    </location>
</feature>
<dbReference type="eggNOG" id="COG3599">
    <property type="taxonomic scope" value="Bacteria"/>
</dbReference>
<dbReference type="Proteomes" id="UP000008457">
    <property type="component" value="Chromosome"/>
</dbReference>
<evidence type="ECO:0000259" key="3">
    <source>
        <dbReference type="Pfam" id="PF20042"/>
    </source>
</evidence>
<dbReference type="InterPro" id="IPR004291">
    <property type="entry name" value="Transposase_IS66_central"/>
</dbReference>
<dbReference type="EMBL" id="CP002360">
    <property type="protein sequence ID" value="AEE97660.1"/>
    <property type="molecule type" value="Genomic_DNA"/>
</dbReference>
<keyword evidence="5" id="KW-1185">Reference proteome</keyword>
<dbReference type="InterPro" id="IPR052344">
    <property type="entry name" value="Transposase-related"/>
</dbReference>
<dbReference type="OrthoDB" id="2051688at2"/>